<dbReference type="EMBL" id="CP003179">
    <property type="protein sequence ID" value="AEW06007.1"/>
    <property type="molecule type" value="Genomic_DNA"/>
</dbReference>
<dbReference type="KEGG" id="sap:Sulac_2545"/>
<accession>G8TWL8</accession>
<proteinExistence type="predicted"/>
<evidence type="ECO:0000313" key="1">
    <source>
        <dbReference type="EMBL" id="AEW06007.1"/>
    </source>
</evidence>
<dbReference type="AlphaFoldDB" id="G8TWL8"/>
<gene>
    <name evidence="1" type="ordered locus">Sulac_2545</name>
</gene>
<organism evidence="1 2">
    <name type="scientific">Sulfobacillus acidophilus (strain ATCC 700253 / DSM 10332 / NAL)</name>
    <dbReference type="NCBI Taxonomy" id="679936"/>
    <lineage>
        <taxon>Bacteria</taxon>
        <taxon>Bacillati</taxon>
        <taxon>Bacillota</taxon>
        <taxon>Clostridia</taxon>
        <taxon>Eubacteriales</taxon>
        <taxon>Clostridiales Family XVII. Incertae Sedis</taxon>
        <taxon>Sulfobacillus</taxon>
    </lineage>
</organism>
<reference evidence="2" key="1">
    <citation type="submission" date="2011-12" db="EMBL/GenBank/DDBJ databases">
        <title>The complete genome of chromosome of Sulfobacillus acidophilus DSM 10332.</title>
        <authorList>
            <person name="Lucas S."/>
            <person name="Han J."/>
            <person name="Lapidus A."/>
            <person name="Bruce D."/>
            <person name="Goodwin L."/>
            <person name="Pitluck S."/>
            <person name="Peters L."/>
            <person name="Kyrpides N."/>
            <person name="Mavromatis K."/>
            <person name="Ivanova N."/>
            <person name="Mikhailova N."/>
            <person name="Chertkov O."/>
            <person name="Saunders E."/>
            <person name="Detter J.C."/>
            <person name="Tapia R."/>
            <person name="Han C."/>
            <person name="Land M."/>
            <person name="Hauser L."/>
            <person name="Markowitz V."/>
            <person name="Cheng J.-F."/>
            <person name="Hugenholtz P."/>
            <person name="Woyke T."/>
            <person name="Wu D."/>
            <person name="Pukall R."/>
            <person name="Gehrich-Schroeter G."/>
            <person name="Schneider S."/>
            <person name="Klenk H.-P."/>
            <person name="Eisen J.A."/>
        </authorList>
    </citation>
    <scope>NUCLEOTIDE SEQUENCE [LARGE SCALE GENOMIC DNA]</scope>
    <source>
        <strain evidence="2">ATCC 700253 / DSM 10332 / NAL</strain>
    </source>
</reference>
<dbReference type="PATRIC" id="fig|679936.5.peg.2633"/>
<dbReference type="HOGENOM" id="CLU_2169767_0_0_9"/>
<protein>
    <submittedName>
        <fullName evidence="1">Uncharacterized protein</fullName>
    </submittedName>
</protein>
<keyword evidence="2" id="KW-1185">Reference proteome</keyword>
<name>G8TWL8_SULAD</name>
<dbReference type="STRING" id="679936.Sulac_2545"/>
<sequence>MGMLATMAMWASLAGGMAGPIAHVQPAVVVRLGHNRIDLPFRAGPTPLTTDITEAEQVAQNAVGGGMVEGVTASVWAGKPVWLVTVRHLGQDWHVMVNPVSYRTESQMPVPR</sequence>
<evidence type="ECO:0000313" key="2">
    <source>
        <dbReference type="Proteomes" id="UP000005439"/>
    </source>
</evidence>
<reference evidence="1 2" key="2">
    <citation type="journal article" date="2012" name="Stand. Genomic Sci.">
        <title>Complete genome sequence of the moderately thermophilic mineral-sulfide-oxidizing firmicute Sulfobacillus acidophilus type strain (NAL(T)).</title>
        <authorList>
            <person name="Anderson I."/>
            <person name="Chertkov O."/>
            <person name="Chen A."/>
            <person name="Saunders E."/>
            <person name="Lapidus A."/>
            <person name="Nolan M."/>
            <person name="Lucas S."/>
            <person name="Hammon N."/>
            <person name="Deshpande S."/>
            <person name="Cheng J.F."/>
            <person name="Han C."/>
            <person name="Tapia R."/>
            <person name="Goodwin L.A."/>
            <person name="Pitluck S."/>
            <person name="Liolios K."/>
            <person name="Pagani I."/>
            <person name="Ivanova N."/>
            <person name="Mikhailova N."/>
            <person name="Pati A."/>
            <person name="Palaniappan K."/>
            <person name="Land M."/>
            <person name="Pan C."/>
            <person name="Rohde M."/>
            <person name="Pukall R."/>
            <person name="Goker M."/>
            <person name="Detter J.C."/>
            <person name="Woyke T."/>
            <person name="Bristow J."/>
            <person name="Eisen J.A."/>
            <person name="Markowitz V."/>
            <person name="Hugenholtz P."/>
            <person name="Kyrpides N.C."/>
            <person name="Klenk H.P."/>
            <person name="Mavromatis K."/>
        </authorList>
    </citation>
    <scope>NUCLEOTIDE SEQUENCE [LARGE SCALE GENOMIC DNA]</scope>
    <source>
        <strain evidence="2">ATCC 700253 / DSM 10332 / NAL</strain>
    </source>
</reference>
<dbReference type="Proteomes" id="UP000005439">
    <property type="component" value="Chromosome"/>
</dbReference>